<dbReference type="GO" id="GO:0005829">
    <property type="term" value="C:cytosol"/>
    <property type="evidence" value="ECO:0007669"/>
    <property type="project" value="TreeGrafter"/>
</dbReference>
<dbReference type="PANTHER" id="PTHR11271">
    <property type="entry name" value="GUANINE DEAMINASE"/>
    <property type="match status" value="1"/>
</dbReference>
<comment type="caution">
    <text evidence="6">The sequence shown here is derived from an EMBL/GenBank/DDBJ whole genome shotgun (WGS) entry which is preliminary data.</text>
</comment>
<dbReference type="GO" id="GO:0090613">
    <property type="term" value="F:5'-deoxyadenosine deaminase activity"/>
    <property type="evidence" value="ECO:0007669"/>
    <property type="project" value="UniProtKB-EC"/>
</dbReference>
<evidence type="ECO:0000256" key="2">
    <source>
        <dbReference type="ARBA" id="ARBA00022723"/>
    </source>
</evidence>
<gene>
    <name evidence="6" type="primary">dadD</name>
    <name evidence="6" type="ORF">LFW2832_00842</name>
</gene>
<feature type="domain" description="Amidohydrolase-related" evidence="5">
    <location>
        <begin position="53"/>
        <end position="400"/>
    </location>
</feature>
<name>A0A5E4LQP1_9ARCH</name>
<proteinExistence type="predicted"/>
<dbReference type="Pfam" id="PF01979">
    <property type="entry name" value="Amidohydro_1"/>
    <property type="match status" value="1"/>
</dbReference>
<dbReference type="GO" id="GO:0046872">
    <property type="term" value="F:metal ion binding"/>
    <property type="evidence" value="ECO:0007669"/>
    <property type="project" value="UniProtKB-KW"/>
</dbReference>
<dbReference type="InterPro" id="IPR051607">
    <property type="entry name" value="Metallo-dep_hydrolases"/>
</dbReference>
<keyword evidence="4" id="KW-0862">Zinc</keyword>
<organism evidence="6 7">
    <name type="scientific">Candidatus Bilamarchaeum dharawalense</name>
    <dbReference type="NCBI Taxonomy" id="2885759"/>
    <lineage>
        <taxon>Archaea</taxon>
        <taxon>Candidatus Micrarchaeota</taxon>
        <taxon>Candidatus Micrarchaeia</taxon>
        <taxon>Candidatus Anstonellales</taxon>
        <taxon>Candidatus Bilamarchaeaceae</taxon>
        <taxon>Candidatus Bilamarchaeum</taxon>
    </lineage>
</organism>
<dbReference type="Gene3D" id="2.30.40.10">
    <property type="entry name" value="Urease, subunit C, domain 1"/>
    <property type="match status" value="1"/>
</dbReference>
<protein>
    <submittedName>
        <fullName evidence="6">5'-deoxyadenosine deaminase</fullName>
        <ecNumber evidence="6">3.5.4.41</ecNumber>
    </submittedName>
</protein>
<keyword evidence="3 6" id="KW-0378">Hydrolase</keyword>
<sequence>MLEVYGGWIVLPYGIMKDASVIVEKDRIVDIGNAPKIRKKYKITRSVGSKNSIICPGFIDSHLHSYQIATRGLAAGKTLLDWLKIIWKWEGNMTKKQASDCARLAYVELISNGVTSFVDYTSVRHTEEAFKVASKLGLRATIGKTMMDRNSPPGLLEDTMESLRETERLIKKWHGKKGGRLRYAITPRFGITCTDQLLNGAVRLAKKYNTMITTHAHENIKEVEWDKKNYKKTAIAHFHELGILGKNTLLAHGIWLNDDEIGLLAKTKTSIAHCPGSNMALKSGHAPVLELLKNRVAVGLGSDVGAYHNFSMFDQMRLAILTQKKRGKIFDYKDAFKLATIGGAKAIGLEKEVGSLEKGKKADLVLLDGKKIVPKNDIVAQIVFCGDSSWVTEVICDGRILMKNRVVKQN</sequence>
<dbReference type="InterPro" id="IPR011059">
    <property type="entry name" value="Metal-dep_hydrolase_composite"/>
</dbReference>
<dbReference type="Proteomes" id="UP000789941">
    <property type="component" value="Unassembled WGS sequence"/>
</dbReference>
<keyword evidence="2" id="KW-0479">Metal-binding</keyword>
<dbReference type="AlphaFoldDB" id="A0A5E4LQP1"/>
<dbReference type="InterPro" id="IPR006680">
    <property type="entry name" value="Amidohydro-rel"/>
</dbReference>
<dbReference type="Gene3D" id="3.20.20.140">
    <property type="entry name" value="Metal-dependent hydrolases"/>
    <property type="match status" value="1"/>
</dbReference>
<evidence type="ECO:0000256" key="1">
    <source>
        <dbReference type="ARBA" id="ARBA00001947"/>
    </source>
</evidence>
<dbReference type="InterPro" id="IPR032466">
    <property type="entry name" value="Metal_Hydrolase"/>
</dbReference>
<reference evidence="6 7" key="1">
    <citation type="submission" date="2019-08" db="EMBL/GenBank/DDBJ databases">
        <authorList>
            <person name="Vazquez-Campos X."/>
        </authorList>
    </citation>
    <scope>NUCLEOTIDE SEQUENCE [LARGE SCALE GENOMIC DNA]</scope>
    <source>
        <strain evidence="6">LFW-283_2</strain>
    </source>
</reference>
<dbReference type="EMBL" id="CABMJJ010000009">
    <property type="protein sequence ID" value="VVC04260.1"/>
    <property type="molecule type" value="Genomic_DNA"/>
</dbReference>
<evidence type="ECO:0000313" key="6">
    <source>
        <dbReference type="EMBL" id="VVC04260.1"/>
    </source>
</evidence>
<dbReference type="EC" id="3.5.4.41" evidence="6"/>
<evidence type="ECO:0000256" key="3">
    <source>
        <dbReference type="ARBA" id="ARBA00022801"/>
    </source>
</evidence>
<accession>A0A5E4LQP1</accession>
<comment type="cofactor">
    <cofactor evidence="1">
        <name>Zn(2+)</name>
        <dbReference type="ChEBI" id="CHEBI:29105"/>
    </cofactor>
</comment>
<evidence type="ECO:0000256" key="4">
    <source>
        <dbReference type="ARBA" id="ARBA00022833"/>
    </source>
</evidence>
<evidence type="ECO:0000259" key="5">
    <source>
        <dbReference type="Pfam" id="PF01979"/>
    </source>
</evidence>
<dbReference type="CDD" id="cd01298">
    <property type="entry name" value="ATZ_TRZ_like"/>
    <property type="match status" value="1"/>
</dbReference>
<evidence type="ECO:0000313" key="7">
    <source>
        <dbReference type="Proteomes" id="UP000789941"/>
    </source>
</evidence>
<dbReference type="SUPFAM" id="SSF51338">
    <property type="entry name" value="Composite domain of metallo-dependent hydrolases"/>
    <property type="match status" value="1"/>
</dbReference>
<dbReference type="SUPFAM" id="SSF51556">
    <property type="entry name" value="Metallo-dependent hydrolases"/>
    <property type="match status" value="1"/>
</dbReference>